<dbReference type="Pfam" id="PF01557">
    <property type="entry name" value="FAA_hydrolase"/>
    <property type="match status" value="1"/>
</dbReference>
<reference evidence="16 17" key="1">
    <citation type="submission" date="2020-08" db="EMBL/GenBank/DDBJ databases">
        <authorList>
            <person name="Criscuolo A."/>
        </authorList>
    </citation>
    <scope>NUCLEOTIDE SEQUENCE [LARGE SCALE GENOMIC DNA]</scope>
    <source>
        <strain evidence="16">CIP111764</strain>
    </source>
</reference>
<evidence type="ECO:0000256" key="8">
    <source>
        <dbReference type="ARBA" id="ARBA00022842"/>
    </source>
</evidence>
<dbReference type="GO" id="GO:0004334">
    <property type="term" value="F:fumarylacetoacetase activity"/>
    <property type="evidence" value="ECO:0007669"/>
    <property type="project" value="UniProtKB-EC"/>
</dbReference>
<feature type="binding site" evidence="12">
    <location>
        <position position="136"/>
    </location>
    <ligand>
        <name>substrate</name>
    </ligand>
</feature>
<proteinExistence type="predicted"/>
<feature type="binding site" evidence="12">
    <location>
        <position position="247"/>
    </location>
    <ligand>
        <name>substrate</name>
    </ligand>
</feature>
<dbReference type="RefSeq" id="WP_187671758.1">
    <property type="nucleotide sequence ID" value="NZ_CAJFCI010000054.1"/>
</dbReference>
<name>A0A7U7I9I9_9GAMM</name>
<dbReference type="EMBL" id="CAJFCI010000054">
    <property type="protein sequence ID" value="CAD5108444.1"/>
    <property type="molecule type" value="Genomic_DNA"/>
</dbReference>
<keyword evidence="17" id="KW-1185">Reference proteome</keyword>
<feature type="binding site" evidence="13">
    <location>
        <position position="240"/>
    </location>
    <ligand>
        <name>Ca(2+)</name>
        <dbReference type="ChEBI" id="CHEBI:29108"/>
    </ligand>
</feature>
<feature type="binding site" evidence="12">
    <location>
        <position position="150"/>
    </location>
    <ligand>
        <name>substrate</name>
    </ligand>
</feature>
<dbReference type="Pfam" id="PF09298">
    <property type="entry name" value="FAA_hydrolase_N"/>
    <property type="match status" value="1"/>
</dbReference>
<feature type="binding site" evidence="13">
    <location>
        <position position="240"/>
    </location>
    <ligand>
        <name>Mg(2+)</name>
        <dbReference type="ChEBI" id="CHEBI:18420"/>
    </ligand>
</feature>
<feature type="binding site" evidence="12">
    <location>
        <position position="251"/>
    </location>
    <ligand>
        <name>substrate</name>
    </ligand>
</feature>
<dbReference type="AlphaFoldDB" id="A0A7U7I9I9"/>
<evidence type="ECO:0000256" key="1">
    <source>
        <dbReference type="ARBA" id="ARBA00001913"/>
    </source>
</evidence>
<dbReference type="InterPro" id="IPR036462">
    <property type="entry name" value="Fumarylacetoacetase_N_sf"/>
</dbReference>
<dbReference type="Gene3D" id="3.90.850.10">
    <property type="entry name" value="Fumarylacetoacetase-like, C-terminal domain"/>
    <property type="match status" value="1"/>
</dbReference>
<evidence type="ECO:0000313" key="17">
    <source>
        <dbReference type="Proteomes" id="UP000583387"/>
    </source>
</evidence>
<keyword evidence="6" id="KW-0378">Hydrolase</keyword>
<dbReference type="FunFam" id="3.90.850.10:FF:000009">
    <property type="entry name" value="Fumarylacetoacetase"/>
    <property type="match status" value="1"/>
</dbReference>
<feature type="binding site" evidence="12">
    <location>
        <position position="367"/>
    </location>
    <ligand>
        <name>substrate</name>
    </ligand>
</feature>
<dbReference type="EC" id="3.7.1.2" evidence="4"/>
<evidence type="ECO:0000256" key="7">
    <source>
        <dbReference type="ARBA" id="ARBA00022837"/>
    </source>
</evidence>
<evidence type="ECO:0000256" key="11">
    <source>
        <dbReference type="PIRSR" id="PIRSR605959-1"/>
    </source>
</evidence>
<evidence type="ECO:0000256" key="10">
    <source>
        <dbReference type="ARBA" id="ARBA00023232"/>
    </source>
</evidence>
<dbReference type="InterPro" id="IPR011234">
    <property type="entry name" value="Fumarylacetoacetase-like_C"/>
</dbReference>
<evidence type="ECO:0000256" key="3">
    <source>
        <dbReference type="ARBA" id="ARBA00004782"/>
    </source>
</evidence>
<dbReference type="Gene3D" id="2.30.30.230">
    <property type="entry name" value="Fumarylacetoacetase, N-terminal domain"/>
    <property type="match status" value="1"/>
</dbReference>
<evidence type="ECO:0000256" key="6">
    <source>
        <dbReference type="ARBA" id="ARBA00022801"/>
    </source>
</evidence>
<dbReference type="InterPro" id="IPR036663">
    <property type="entry name" value="Fumarylacetoacetase_C_sf"/>
</dbReference>
<feature type="binding site" evidence="13">
    <location>
        <position position="260"/>
    </location>
    <ligand>
        <name>Mg(2+)</name>
        <dbReference type="ChEBI" id="CHEBI:18420"/>
    </ligand>
</feature>
<keyword evidence="10" id="KW-0585">Phenylalanine catabolism</keyword>
<dbReference type="InterPro" id="IPR005959">
    <property type="entry name" value="Fumarylacetoacetase"/>
</dbReference>
<feature type="binding site" evidence="13">
    <location>
        <position position="206"/>
    </location>
    <ligand>
        <name>Ca(2+)</name>
        <dbReference type="ChEBI" id="CHEBI:29108"/>
    </ligand>
</feature>
<dbReference type="NCBIfam" id="TIGR01266">
    <property type="entry name" value="fum_ac_acetase"/>
    <property type="match status" value="1"/>
</dbReference>
<evidence type="ECO:0000256" key="13">
    <source>
        <dbReference type="PIRSR" id="PIRSR605959-3"/>
    </source>
</evidence>
<feature type="domain" description="Fumarylacetoacetase-like C-terminal" evidence="14">
    <location>
        <begin position="140"/>
        <end position="430"/>
    </location>
</feature>
<feature type="binding site" evidence="13">
    <location>
        <position position="134"/>
    </location>
    <ligand>
        <name>Ca(2+)</name>
        <dbReference type="ChEBI" id="CHEBI:29108"/>
    </ligand>
</feature>
<comment type="cofactor">
    <cofactor evidence="2 13">
        <name>Mg(2+)</name>
        <dbReference type="ChEBI" id="CHEBI:18420"/>
    </cofactor>
</comment>
<accession>A0A7U7I9I9</accession>
<keyword evidence="5 13" id="KW-0479">Metal-binding</keyword>
<comment type="cofactor">
    <cofactor evidence="1 13">
        <name>Ca(2+)</name>
        <dbReference type="ChEBI" id="CHEBI:29108"/>
    </cofactor>
</comment>
<evidence type="ECO:0000256" key="4">
    <source>
        <dbReference type="ARBA" id="ARBA00012094"/>
    </source>
</evidence>
<comment type="caution">
    <text evidence="16">The sequence shown here is derived from an EMBL/GenBank/DDBJ whole genome shotgun (WGS) entry which is preliminary data.</text>
</comment>
<keyword evidence="7 13" id="KW-0106">Calcium</keyword>
<dbReference type="GO" id="GO:0046872">
    <property type="term" value="F:metal ion binding"/>
    <property type="evidence" value="ECO:0007669"/>
    <property type="project" value="UniProtKB-KW"/>
</dbReference>
<gene>
    <name evidence="16" type="ORF">PSEWESI4_02729</name>
</gene>
<protein>
    <recommendedName>
        <fullName evidence="4">fumarylacetoacetase</fullName>
        <ecNumber evidence="4">3.7.1.2</ecNumber>
    </recommendedName>
</protein>
<evidence type="ECO:0000259" key="15">
    <source>
        <dbReference type="Pfam" id="PF09298"/>
    </source>
</evidence>
<feature type="binding site" evidence="13">
    <location>
        <position position="264"/>
    </location>
    <ligand>
        <name>Mg(2+)</name>
        <dbReference type="ChEBI" id="CHEBI:18420"/>
    </ligand>
</feature>
<evidence type="ECO:0000256" key="2">
    <source>
        <dbReference type="ARBA" id="ARBA00001946"/>
    </source>
</evidence>
<evidence type="ECO:0000259" key="14">
    <source>
        <dbReference type="Pfam" id="PF01557"/>
    </source>
</evidence>
<organism evidence="16 17">
    <name type="scientific">Zestomonas carbonaria</name>
    <dbReference type="NCBI Taxonomy" id="2762745"/>
    <lineage>
        <taxon>Bacteria</taxon>
        <taxon>Pseudomonadati</taxon>
        <taxon>Pseudomonadota</taxon>
        <taxon>Gammaproteobacteria</taxon>
        <taxon>Pseudomonadales</taxon>
        <taxon>Pseudomonadaceae</taxon>
        <taxon>Zestomonas</taxon>
    </lineage>
</organism>
<dbReference type="Proteomes" id="UP000583387">
    <property type="component" value="Unassembled WGS sequence"/>
</dbReference>
<keyword evidence="9" id="KW-0828">Tyrosine catabolism</keyword>
<dbReference type="PANTHER" id="PTHR43069">
    <property type="entry name" value="FUMARYLACETOACETASE"/>
    <property type="match status" value="1"/>
</dbReference>
<dbReference type="GO" id="GO:1902000">
    <property type="term" value="P:homogentisate catabolic process"/>
    <property type="evidence" value="ECO:0007669"/>
    <property type="project" value="TreeGrafter"/>
</dbReference>
<feature type="domain" description="Fumarylacetoacetase N-terminal" evidence="15">
    <location>
        <begin position="23"/>
        <end position="126"/>
    </location>
</feature>
<dbReference type="SUPFAM" id="SSF56529">
    <property type="entry name" value="FAH"/>
    <property type="match status" value="1"/>
</dbReference>
<sequence length="434" mass="46343">MTQADNRRSWIASANGHPDFPLQNLPLGVFSPPGASPRGGVAIGDAIFDLKAASDAGLFSGDAAEAALAASGDDLNALFALGAGPRRALREQLQELLGEGSPAQARLEAMGQALLPSMASCTLHLPARIGDYTDFYVGIHHANNVGRLFRPDNPLLPNYKHVPIGYHGRASTVVVSGTEVRRPNGQTLAPGAETPSFGPSKRLDYELELGIWIGQGNAMGESIAIGEAERHVAGYCLLNDWSARDVQAWEYQPLGPFLAKNFATTVSPWVITAEALEPFRKAQPPRPEGDPQPLPYLLDDRDQAGGAFDIQLEVLLQSAAMREQGLPPMRLALSNTLNMYWTVAQMVAHHSVGGCKLQPGDLFGSGTLSGQQPEAFGSLLESTFGGKQPLSLPSGEERTFLADGDEVILRARCLREGHPSIGFGECRGTILPAR</sequence>
<evidence type="ECO:0000313" key="16">
    <source>
        <dbReference type="EMBL" id="CAD5108444.1"/>
    </source>
</evidence>
<dbReference type="SUPFAM" id="SSF63433">
    <property type="entry name" value="Fumarylacetoacetate hydrolase, FAH, N-terminal domain"/>
    <property type="match status" value="1"/>
</dbReference>
<comment type="pathway">
    <text evidence="3">Amino-acid degradation; L-phenylalanine degradation; acetoacetate and fumarate from L-phenylalanine: step 6/6.</text>
</comment>
<evidence type="ECO:0000256" key="9">
    <source>
        <dbReference type="ARBA" id="ARBA00022878"/>
    </source>
</evidence>
<feature type="active site" description="Proton acceptor" evidence="11">
    <location>
        <position position="141"/>
    </location>
</feature>
<keyword evidence="8 13" id="KW-0460">Magnesium</keyword>
<evidence type="ECO:0000256" key="5">
    <source>
        <dbReference type="ARBA" id="ARBA00022723"/>
    </source>
</evidence>
<dbReference type="GO" id="GO:0006559">
    <property type="term" value="P:L-phenylalanine catabolic process"/>
    <property type="evidence" value="ECO:0007669"/>
    <property type="project" value="UniProtKB-UniPathway"/>
</dbReference>
<dbReference type="GO" id="GO:0006572">
    <property type="term" value="P:L-tyrosine catabolic process"/>
    <property type="evidence" value="ECO:0007669"/>
    <property type="project" value="UniProtKB-KW"/>
</dbReference>
<dbReference type="InterPro" id="IPR015377">
    <property type="entry name" value="Fumarylacetoacetase_N"/>
</dbReference>
<evidence type="ECO:0000256" key="12">
    <source>
        <dbReference type="PIRSR" id="PIRSR605959-2"/>
    </source>
</evidence>
<dbReference type="PANTHER" id="PTHR43069:SF2">
    <property type="entry name" value="FUMARYLACETOACETASE"/>
    <property type="match status" value="1"/>
</dbReference>
<dbReference type="UniPathway" id="UPA00139">
    <property type="reaction ID" value="UER00341"/>
</dbReference>
<feature type="binding site" evidence="13">
    <location>
        <position position="208"/>
    </location>
    <ligand>
        <name>Ca(2+)</name>
        <dbReference type="ChEBI" id="CHEBI:29108"/>
    </ligand>
</feature>